<feature type="transmembrane region" description="Helical" evidence="9">
    <location>
        <begin position="470"/>
        <end position="488"/>
    </location>
</feature>
<keyword evidence="11" id="KW-1185">Reference proteome</keyword>
<sequence length="929" mass="106038">MSLAVPGQDDKKINEVLSNIASTGSRTEIAAHEVDLDALNSHDVAIDDVASGLTSEQKFYCLKRLHHEGLETLEELPVDATFMLEKIGTMSIEEALEILREYLKDHDEDVNIPTDEYDFIQKLCDMAPEQIAGTSAAHFDEKESSSDLGEKKKINVVTNEKGSTSDFDDAPSDVESNNFEIHDWDLQIRTEAVMIAYHSPYPEVRSVTNPYDDYNLPVETLRVYILGIVWTAVGAFVNQFFHERQPSITITAAVVQLLLYPSGMLLAAILPAKKFKVWKWTIDLNPGPWNYKEQMLATIFYSVSAGTPYVSSNIHVQRLSHYYNNQWADWGYQILLILSTQFMGFGFAGIIRKFAVYPVRAMWPTILPTLALNKALLMQEKKENIHGWTISRYSFFFIAFTCSFLYFWFPTYLFEALSYFNWLTWIDPQNFTLTLVTGYLTGLGMNPLPTFDWNVINWNMALTIPFYSQLNQYIGSLLGFCIIIGLYYTNYSWTSYLPINTSTLYNNKGFRYEVSDVVNERSLFDEQKYQEVGPPFYTAANLLVYGAFIALYPFAFIYEVTLNRKAMWHSLKHLGGSFKNFRKSTFEGFHDPHTTMMRKYDEVADWVFILVLVIAVVFAIICVQVYPAETPVWGIFFALGINFVFLIPLTAIYSTTGFQFGLNVLVQIIVGYAIPGNGLALMFIKALGYNINGQAQNYITDQKLAHYVKIPPRSLFRCQMLSVFISSFVSLAVMNFMIDNVEDYCTPNSKQKFYCPNSNIFFSASVLWGVIGPKRVFGGLYPILQWCFLIGALLAIPCIAFKKYAPKKYSKYFQPTLIIGGMLTYAPYNLSYYTCGLYASFAFMFFLRKRYQAWWEKYNYVLSGALDAGVAFSSVIIFFAVQYNEKPLVWWGNTVSYQGIEGRDGQMSLLNATEHAPDGYFGPRIGEFP</sequence>
<keyword evidence="4 9" id="KW-0812">Transmembrane</keyword>
<dbReference type="NCBIfam" id="TIGR00727">
    <property type="entry name" value="ISP4_OPT"/>
    <property type="match status" value="1"/>
</dbReference>
<proteinExistence type="inferred from homology"/>
<evidence type="ECO:0000256" key="3">
    <source>
        <dbReference type="ARBA" id="ARBA00022448"/>
    </source>
</evidence>
<evidence type="ECO:0000256" key="2">
    <source>
        <dbReference type="ARBA" id="ARBA00008807"/>
    </source>
</evidence>
<keyword evidence="6" id="KW-0653">Protein transport</keyword>
<feature type="transmembrane region" description="Helical" evidence="9">
    <location>
        <begin position="606"/>
        <end position="626"/>
    </location>
</feature>
<reference evidence="10 11" key="1">
    <citation type="submission" date="2017-12" db="EMBL/GenBank/DDBJ databases">
        <title>Genome Sequence of a Multidrug-Resistant Candida haemulonii Isolate from a Patient with Chronic Leg Ulcers in Israel.</title>
        <authorList>
            <person name="Chow N.A."/>
            <person name="Gade L."/>
            <person name="Batra D."/>
            <person name="Rowe L.A."/>
            <person name="Ben-Ami R."/>
            <person name="Loparev V.N."/>
            <person name="Litvintseva A.P."/>
        </authorList>
    </citation>
    <scope>NUCLEOTIDE SEQUENCE [LARGE SCALE GENOMIC DNA]</scope>
    <source>
        <strain evidence="10 11">B11899</strain>
    </source>
</reference>
<feature type="transmembrane region" description="Helical" evidence="9">
    <location>
        <begin position="542"/>
        <end position="562"/>
    </location>
</feature>
<accession>A0A2V1ATG5</accession>
<dbReference type="GO" id="GO:0035673">
    <property type="term" value="F:oligopeptide transmembrane transporter activity"/>
    <property type="evidence" value="ECO:0007669"/>
    <property type="project" value="InterPro"/>
</dbReference>
<evidence type="ECO:0000313" key="10">
    <source>
        <dbReference type="EMBL" id="PVH21052.1"/>
    </source>
</evidence>
<evidence type="ECO:0000256" key="1">
    <source>
        <dbReference type="ARBA" id="ARBA00004141"/>
    </source>
</evidence>
<evidence type="ECO:0000256" key="9">
    <source>
        <dbReference type="SAM" id="Phobius"/>
    </source>
</evidence>
<evidence type="ECO:0000256" key="7">
    <source>
        <dbReference type="ARBA" id="ARBA00022989"/>
    </source>
</evidence>
<feature type="transmembrane region" description="Helical" evidence="9">
    <location>
        <begin position="660"/>
        <end position="684"/>
    </location>
</feature>
<keyword evidence="7 9" id="KW-1133">Transmembrane helix</keyword>
<feature type="transmembrane region" description="Helical" evidence="9">
    <location>
        <begin position="330"/>
        <end position="351"/>
    </location>
</feature>
<dbReference type="InterPro" id="IPR004813">
    <property type="entry name" value="OPT"/>
</dbReference>
<evidence type="ECO:0000313" key="11">
    <source>
        <dbReference type="Proteomes" id="UP000244309"/>
    </source>
</evidence>
<comment type="subcellular location">
    <subcellularLocation>
        <location evidence="1">Membrane</location>
        <topology evidence="1">Multi-pass membrane protein</topology>
    </subcellularLocation>
</comment>
<feature type="transmembrane region" description="Helical" evidence="9">
    <location>
        <begin position="783"/>
        <end position="801"/>
    </location>
</feature>
<gene>
    <name evidence="10" type="ORF">CXQ85_000017</name>
</gene>
<protein>
    <submittedName>
        <fullName evidence="10">OPT family small oligopeptide transporter</fullName>
    </submittedName>
</protein>
<feature type="transmembrane region" description="Helical" evidence="9">
    <location>
        <begin position="721"/>
        <end position="741"/>
    </location>
</feature>
<feature type="transmembrane region" description="Helical" evidence="9">
    <location>
        <begin position="860"/>
        <end position="881"/>
    </location>
</feature>
<dbReference type="OrthoDB" id="9986677at2759"/>
<organism evidence="10 11">
    <name type="scientific">Candidozyma haemuli</name>
    <dbReference type="NCBI Taxonomy" id="45357"/>
    <lineage>
        <taxon>Eukaryota</taxon>
        <taxon>Fungi</taxon>
        <taxon>Dikarya</taxon>
        <taxon>Ascomycota</taxon>
        <taxon>Saccharomycotina</taxon>
        <taxon>Pichiomycetes</taxon>
        <taxon>Metschnikowiaceae</taxon>
        <taxon>Candidozyma</taxon>
    </lineage>
</organism>
<feature type="transmembrane region" description="Helical" evidence="9">
    <location>
        <begin position="390"/>
        <end position="409"/>
    </location>
</feature>
<evidence type="ECO:0000256" key="5">
    <source>
        <dbReference type="ARBA" id="ARBA00022856"/>
    </source>
</evidence>
<dbReference type="VEuPathDB" id="FungiDB:CXQ85_000017"/>
<dbReference type="AlphaFoldDB" id="A0A2V1ATG5"/>
<dbReference type="InterPro" id="IPR004648">
    <property type="entry name" value="Oligpept_transpt"/>
</dbReference>
<name>A0A2V1ATG5_9ASCO</name>
<keyword evidence="3" id="KW-0813">Transport</keyword>
<feature type="transmembrane region" description="Helical" evidence="9">
    <location>
        <begin position="248"/>
        <end position="270"/>
    </location>
</feature>
<comment type="similarity">
    <text evidence="2">Belongs to the oligopeptide OPT transporter family.</text>
</comment>
<dbReference type="GO" id="GO:0015031">
    <property type="term" value="P:protein transport"/>
    <property type="evidence" value="ECO:0007669"/>
    <property type="project" value="UniProtKB-KW"/>
</dbReference>
<dbReference type="GeneID" id="37005350"/>
<dbReference type="Proteomes" id="UP000244309">
    <property type="component" value="Unassembled WGS sequence"/>
</dbReference>
<dbReference type="RefSeq" id="XP_025341992.1">
    <property type="nucleotide sequence ID" value="XM_025483777.1"/>
</dbReference>
<evidence type="ECO:0000256" key="6">
    <source>
        <dbReference type="ARBA" id="ARBA00022927"/>
    </source>
</evidence>
<dbReference type="GO" id="GO:0016020">
    <property type="term" value="C:membrane"/>
    <property type="evidence" value="ECO:0007669"/>
    <property type="project" value="UniProtKB-SubCell"/>
</dbReference>
<keyword evidence="8 9" id="KW-0472">Membrane</keyword>
<dbReference type="Pfam" id="PF03169">
    <property type="entry name" value="OPT"/>
    <property type="match status" value="1"/>
</dbReference>
<feature type="transmembrane region" description="Helical" evidence="9">
    <location>
        <begin position="632"/>
        <end position="653"/>
    </location>
</feature>
<dbReference type="EMBL" id="PKFO01000005">
    <property type="protein sequence ID" value="PVH21052.1"/>
    <property type="molecule type" value="Genomic_DNA"/>
</dbReference>
<dbReference type="PANTHER" id="PTHR22601">
    <property type="entry name" value="ISP4 LIKE PROTEIN"/>
    <property type="match status" value="1"/>
</dbReference>
<keyword evidence="5" id="KW-0571">Peptide transport</keyword>
<evidence type="ECO:0000256" key="4">
    <source>
        <dbReference type="ARBA" id="ARBA00022692"/>
    </source>
</evidence>
<feature type="transmembrane region" description="Helical" evidence="9">
    <location>
        <begin position="830"/>
        <end position="848"/>
    </location>
</feature>
<dbReference type="NCBIfam" id="TIGR00728">
    <property type="entry name" value="OPT_sfam"/>
    <property type="match status" value="1"/>
</dbReference>
<feature type="transmembrane region" description="Helical" evidence="9">
    <location>
        <begin position="221"/>
        <end position="241"/>
    </location>
</feature>
<comment type="caution">
    <text evidence="10">The sequence shown here is derived from an EMBL/GenBank/DDBJ whole genome shotgun (WGS) entry which is preliminary data.</text>
</comment>
<feature type="transmembrane region" description="Helical" evidence="9">
    <location>
        <begin position="429"/>
        <end position="449"/>
    </location>
</feature>
<evidence type="ECO:0000256" key="8">
    <source>
        <dbReference type="ARBA" id="ARBA00023136"/>
    </source>
</evidence>